<dbReference type="InterPro" id="IPR017946">
    <property type="entry name" value="PLC-like_Pdiesterase_TIM-brl"/>
</dbReference>
<evidence type="ECO:0000313" key="3">
    <source>
        <dbReference type="EMBL" id="TYP11573.1"/>
    </source>
</evidence>
<dbReference type="HOGENOM" id="CLU_366342_0_0_6"/>
<feature type="domain" description="GP-PDE" evidence="1">
    <location>
        <begin position="179"/>
        <end position="329"/>
    </location>
</feature>
<dbReference type="STRING" id="351671.XDD1_2732"/>
<dbReference type="Pfam" id="PF03009">
    <property type="entry name" value="GDPD"/>
    <property type="match status" value="1"/>
</dbReference>
<dbReference type="SUPFAM" id="SSF51695">
    <property type="entry name" value="PLC-like phosphodiesterases"/>
    <property type="match status" value="1"/>
</dbReference>
<dbReference type="Proteomes" id="UP000032721">
    <property type="component" value="Chromosome"/>
</dbReference>
<dbReference type="AlphaFoldDB" id="A0A068QUU7"/>
<dbReference type="PANTHER" id="PTHR46320">
    <property type="entry name" value="GLYCEROPHOSPHODIESTER PHOSPHODIESTERASE 1"/>
    <property type="match status" value="1"/>
</dbReference>
<protein>
    <submittedName>
        <fullName evidence="3">Glycerophosphoryl diester phosphodiesterase family protein</fullName>
    </submittedName>
</protein>
<accession>A0A068QUU7</accession>
<evidence type="ECO:0000259" key="1">
    <source>
        <dbReference type="Pfam" id="PF03009"/>
    </source>
</evidence>
<dbReference type="GO" id="GO:0006644">
    <property type="term" value="P:phospholipid metabolic process"/>
    <property type="evidence" value="ECO:0007669"/>
    <property type="project" value="TreeGrafter"/>
</dbReference>
<evidence type="ECO:0000313" key="2">
    <source>
        <dbReference type="EMBL" id="CDG18431.1"/>
    </source>
</evidence>
<keyword evidence="5" id="KW-1185">Reference proteome</keyword>
<reference evidence="2 4" key="1">
    <citation type="submission" date="2013-07" db="EMBL/GenBank/DDBJ databases">
        <authorList>
            <person name="Genoscope - CEA"/>
        </authorList>
    </citation>
    <scope>NUCLEOTIDE SEQUENCE [LARGE SCALE GENOMIC DNA]</scope>
    <source>
        <strain evidence="2">FRM16</strain>
        <strain evidence="4">FRM16 / DSM 17909</strain>
    </source>
</reference>
<dbReference type="GO" id="GO:0005886">
    <property type="term" value="C:plasma membrane"/>
    <property type="evidence" value="ECO:0007669"/>
    <property type="project" value="TreeGrafter"/>
</dbReference>
<organism evidence="2 4">
    <name type="scientific">Xenorhabdus doucetiae</name>
    <dbReference type="NCBI Taxonomy" id="351671"/>
    <lineage>
        <taxon>Bacteria</taxon>
        <taxon>Pseudomonadati</taxon>
        <taxon>Pseudomonadota</taxon>
        <taxon>Gammaproteobacteria</taxon>
        <taxon>Enterobacterales</taxon>
        <taxon>Morganellaceae</taxon>
        <taxon>Xenorhabdus</taxon>
    </lineage>
</organism>
<dbReference type="OrthoDB" id="9795622at2"/>
<proteinExistence type="predicted"/>
<name>A0A068QUU7_9GAMM</name>
<dbReference type="EMBL" id="VNHN01000012">
    <property type="protein sequence ID" value="TYP11573.1"/>
    <property type="molecule type" value="Genomic_DNA"/>
</dbReference>
<reference evidence="3 5" key="2">
    <citation type="submission" date="2019-07" db="EMBL/GenBank/DDBJ databases">
        <title>Genomic Encyclopedia of Type Strains, Phase I: the one thousand microbial genomes (KMG-I) project.</title>
        <authorList>
            <person name="Kyrpides N."/>
        </authorList>
    </citation>
    <scope>NUCLEOTIDE SEQUENCE [LARGE SCALE GENOMIC DNA]</scope>
    <source>
        <strain evidence="3 5">DSM 17909</strain>
    </source>
</reference>
<dbReference type="RefSeq" id="WP_045971657.1">
    <property type="nucleotide sequence ID" value="NZ_CAWMED010000001.1"/>
</dbReference>
<evidence type="ECO:0000313" key="5">
    <source>
        <dbReference type="Proteomes" id="UP000324170"/>
    </source>
</evidence>
<sequence>MSTSLTGYRSLMPTLKILLVFSLVGAFMTEARAEPTPDSPYRTQVWDNKFIYGAYSSLISSYIMGTEFRDLIAQLGQPDNINQHEVRKRLADFQKRYANLTDREIRAILAFARANRSLTIYEEERSVITTDAQNRVFIQAMKSHPELRPVDDILSADGGFTSTNFQFNAHRALYDNALRIPQNSLAAIVNAYVAGIRSVEFDVLDTADHQSVVVHDLVTNRLTGDLNKPPVLVGKNNYAKIAQTNIDILNPLGAPYAVQSSGLKRLMKTEDVLKFIHENLPGMTVYIDARNDAPLSVIDILKAHPDYRDQVVIKVYPFAFRAGAYDVVRQYAARHALSPNEAAAEIYKINPHLLVVMENAILLTNEGVMLSTVTDMTFTMYWTAQEPMTSHYRYRSLLPFSTVSQDPANTFQGKTIFSDDQLTEIESRTYLLYRWATDFATLGDLTVFQIGITPSLEHIVRHPGDPSSSKAFNAMPQSDKFKSAIQDNFMALYKAIMAGTITPKLELPDQTSARVSTLIAKSIFGLSDRYPDFSLAHRTPDGAVAQGSIRNFYYNMGGTVYENNAYPAPLLRSSRAILNKQQELTADHLPVGYATTDLPTDLRVGAMGLLGHNGLPDDLQYRASALVKPRFTPDNIPAYTLPDWTKHLYGDAIGTKLSTFEEQVNDIKNIDGIIAGLKGEQLSMKTAESVTPPVPVINPRVLHRLAKHQPVYRSQVPVKIWVAAGKKIQAELDKATVDASNARKHFQATFGTPYIE</sequence>
<dbReference type="InterPro" id="IPR030395">
    <property type="entry name" value="GP_PDE_dom"/>
</dbReference>
<dbReference type="PANTHER" id="PTHR46320:SF1">
    <property type="entry name" value="GLYCEROPHOSPHODIESTER PHOSPHODIESTERASE 1"/>
    <property type="match status" value="1"/>
</dbReference>
<gene>
    <name evidence="3" type="ORF">LY16_01059</name>
    <name evidence="2" type="ORF">XDD1_2732</name>
</gene>
<dbReference type="KEGG" id="xdo:XDD1_2732"/>
<dbReference type="GO" id="GO:0008889">
    <property type="term" value="F:glycerophosphodiester phosphodiesterase activity"/>
    <property type="evidence" value="ECO:0007669"/>
    <property type="project" value="TreeGrafter"/>
</dbReference>
<dbReference type="GO" id="GO:0006580">
    <property type="term" value="P:ethanolamine metabolic process"/>
    <property type="evidence" value="ECO:0007669"/>
    <property type="project" value="TreeGrafter"/>
</dbReference>
<dbReference type="Gene3D" id="3.20.20.190">
    <property type="entry name" value="Phosphatidylinositol (PI) phosphodiesterase"/>
    <property type="match status" value="1"/>
</dbReference>
<evidence type="ECO:0000313" key="4">
    <source>
        <dbReference type="Proteomes" id="UP000032721"/>
    </source>
</evidence>
<dbReference type="Proteomes" id="UP000324170">
    <property type="component" value="Unassembled WGS sequence"/>
</dbReference>
<dbReference type="GO" id="GO:0070291">
    <property type="term" value="P:N-acylethanolamine metabolic process"/>
    <property type="evidence" value="ECO:0007669"/>
    <property type="project" value="TreeGrafter"/>
</dbReference>
<dbReference type="EMBL" id="FO704550">
    <property type="protein sequence ID" value="CDG18431.1"/>
    <property type="molecule type" value="Genomic_DNA"/>
</dbReference>